<keyword evidence="9 10" id="KW-0066">ATP synthesis</keyword>
<dbReference type="STRING" id="1359163.NLO413_0239"/>
<dbReference type="GO" id="GO:0005886">
    <property type="term" value="C:plasma membrane"/>
    <property type="evidence" value="ECO:0007669"/>
    <property type="project" value="UniProtKB-SubCell"/>
</dbReference>
<dbReference type="PANTHER" id="PTHR11693">
    <property type="entry name" value="ATP SYNTHASE GAMMA CHAIN"/>
    <property type="match status" value="1"/>
</dbReference>
<comment type="similarity">
    <text evidence="3 10">Belongs to the ATPase gamma chain family.</text>
</comment>
<evidence type="ECO:0000256" key="2">
    <source>
        <dbReference type="ARBA" id="ARBA00004170"/>
    </source>
</evidence>
<comment type="function">
    <text evidence="1 10">Produces ATP from ADP in the presence of a proton gradient across the membrane. The gamma chain is believed to be important in regulating ATPase activity and the flow of protons through the CF(0) complex.</text>
</comment>
<evidence type="ECO:0000313" key="12">
    <source>
        <dbReference type="Proteomes" id="UP000033562"/>
    </source>
</evidence>
<evidence type="ECO:0000313" key="11">
    <source>
        <dbReference type="EMBL" id="KJV68871.1"/>
    </source>
</evidence>
<keyword evidence="4 10" id="KW-0813">Transport</keyword>
<dbReference type="NCBIfam" id="TIGR01146">
    <property type="entry name" value="ATPsyn_F1gamma"/>
    <property type="match status" value="1"/>
</dbReference>
<dbReference type="PATRIC" id="fig|1359163.3.peg.230"/>
<dbReference type="GO" id="GO:0046933">
    <property type="term" value="F:proton-transporting ATP synthase activity, rotational mechanism"/>
    <property type="evidence" value="ECO:0007669"/>
    <property type="project" value="UniProtKB-UniRule"/>
</dbReference>
<dbReference type="Pfam" id="PF00231">
    <property type="entry name" value="ATP-synt"/>
    <property type="match status" value="1"/>
</dbReference>
<dbReference type="CDD" id="cd12151">
    <property type="entry name" value="F1-ATPase_gamma"/>
    <property type="match status" value="1"/>
</dbReference>
<dbReference type="InterPro" id="IPR035968">
    <property type="entry name" value="ATP_synth_F1_ATPase_gsu"/>
</dbReference>
<dbReference type="InterPro" id="IPR000131">
    <property type="entry name" value="ATP_synth_F1_gsu"/>
</dbReference>
<evidence type="ECO:0000256" key="5">
    <source>
        <dbReference type="ARBA" id="ARBA00022781"/>
    </source>
</evidence>
<comment type="subcellular location">
    <subcellularLocation>
        <location evidence="10">Cell membrane</location>
        <topology evidence="10">Peripheral membrane protein</topology>
    </subcellularLocation>
    <subcellularLocation>
        <location evidence="2">Membrane</location>
        <topology evidence="2">Peripheral membrane protein</topology>
    </subcellularLocation>
</comment>
<keyword evidence="5 10" id="KW-0375">Hydrogen ion transport</keyword>
<evidence type="ECO:0000256" key="10">
    <source>
        <dbReference type="HAMAP-Rule" id="MF_00815"/>
    </source>
</evidence>
<dbReference type="OrthoDB" id="9812769at2"/>
<reference evidence="11 12" key="1">
    <citation type="submission" date="2015-02" db="EMBL/GenBank/DDBJ databases">
        <title>Genome Sequencing of Rickettsiales.</title>
        <authorList>
            <person name="Daugherty S.C."/>
            <person name="Su Q."/>
            <person name="Abolude K."/>
            <person name="Beier-Sexton M."/>
            <person name="Carlyon J.A."/>
            <person name="Carter R."/>
            <person name="Day N.P."/>
            <person name="Dumler S.J."/>
            <person name="Dyachenko V."/>
            <person name="Godinez A."/>
            <person name="Kurtti T.J."/>
            <person name="Lichay M."/>
            <person name="Mullins K.E."/>
            <person name="Ott S."/>
            <person name="Pappas-Brown V."/>
            <person name="Paris D.H."/>
            <person name="Patel P."/>
            <person name="Richards A.L."/>
            <person name="Sadzewicz L."/>
            <person name="Sears K."/>
            <person name="Seidman D."/>
            <person name="Sengamalay N."/>
            <person name="Stenos J."/>
            <person name="Tallon L.J."/>
            <person name="Vincent G."/>
            <person name="Fraser C.M."/>
            <person name="Munderloh U."/>
            <person name="Dunning-Hotopp J.C."/>
        </authorList>
    </citation>
    <scope>NUCLEOTIDE SEQUENCE [LARGE SCALE GENOMIC DNA]</scope>
    <source>
        <strain evidence="11 12">RAC413</strain>
    </source>
</reference>
<protein>
    <recommendedName>
        <fullName evidence="10">ATP synthase gamma chain</fullName>
    </recommendedName>
    <alternativeName>
        <fullName evidence="10">ATP synthase F1 sector gamma subunit</fullName>
    </alternativeName>
    <alternativeName>
        <fullName evidence="10">F-ATPase gamma subunit</fullName>
    </alternativeName>
</protein>
<dbReference type="GO" id="GO:0045259">
    <property type="term" value="C:proton-transporting ATP synthase complex"/>
    <property type="evidence" value="ECO:0007669"/>
    <property type="project" value="UniProtKB-KW"/>
</dbReference>
<dbReference type="GO" id="GO:0042777">
    <property type="term" value="P:proton motive force-driven plasma membrane ATP synthesis"/>
    <property type="evidence" value="ECO:0007669"/>
    <property type="project" value="UniProtKB-UniRule"/>
</dbReference>
<evidence type="ECO:0000256" key="8">
    <source>
        <dbReference type="ARBA" id="ARBA00023196"/>
    </source>
</evidence>
<keyword evidence="10" id="KW-1003">Cell membrane</keyword>
<evidence type="ECO:0000256" key="6">
    <source>
        <dbReference type="ARBA" id="ARBA00023065"/>
    </source>
</evidence>
<accession>A0A0F3NM62</accession>
<sequence>MANLKALTLRIKSVKSIQKTTKIMQTISASKFHRAQQKLNVAKNYNNELSKLITAGYTNKIQSYNKQASTLIIILSSDRGLCGNFNYVIVQFASNYINDLIKKEQNIKLIFIGKKAYEIMQKTYADNIIKVLPQVNSTSDFYFFKNFLYRANVNISQFDYVEIIYSKFYNVMLQKPVLQKVLPFTNDNKDHGSYEYNYDPDHMTVINKLHRNYIMSLLYVAFCESITSENCARMIAMESANSNTKNMLDKLVLQYNCLRQASITTDLIEIISGSEALN</sequence>
<dbReference type="EMBL" id="LANX01000001">
    <property type="protein sequence ID" value="KJV68871.1"/>
    <property type="molecule type" value="Genomic_DNA"/>
</dbReference>
<evidence type="ECO:0000256" key="3">
    <source>
        <dbReference type="ARBA" id="ARBA00007681"/>
    </source>
</evidence>
<dbReference type="GO" id="GO:0005524">
    <property type="term" value="F:ATP binding"/>
    <property type="evidence" value="ECO:0007669"/>
    <property type="project" value="UniProtKB-UniRule"/>
</dbReference>
<keyword evidence="7 10" id="KW-0472">Membrane</keyword>
<evidence type="ECO:0000256" key="4">
    <source>
        <dbReference type="ARBA" id="ARBA00022448"/>
    </source>
</evidence>
<name>A0A0F3NM62_9RICK</name>
<comment type="subunit">
    <text evidence="10">F-type ATPases have 2 components, CF(1) - the catalytic core - and CF(0) - the membrane proton channel. CF(1) has five subunits: alpha(3), beta(3), gamma(1), delta(1), epsilon(1). CF(0) has three main subunits: a, b and c.</text>
</comment>
<keyword evidence="12" id="KW-1185">Reference proteome</keyword>
<evidence type="ECO:0000256" key="1">
    <source>
        <dbReference type="ARBA" id="ARBA00003456"/>
    </source>
</evidence>
<comment type="caution">
    <text evidence="11">The sequence shown here is derived from an EMBL/GenBank/DDBJ whole genome shotgun (WGS) entry which is preliminary data.</text>
</comment>
<dbReference type="PRINTS" id="PR00126">
    <property type="entry name" value="ATPASEGAMMA"/>
</dbReference>
<dbReference type="Gene3D" id="1.10.287.80">
    <property type="entry name" value="ATP synthase, gamma subunit, helix hairpin domain"/>
    <property type="match status" value="1"/>
</dbReference>
<keyword evidence="6 10" id="KW-0406">Ion transport</keyword>
<dbReference type="Gene3D" id="3.40.1380.10">
    <property type="match status" value="1"/>
</dbReference>
<dbReference type="Proteomes" id="UP000033562">
    <property type="component" value="Unassembled WGS sequence"/>
</dbReference>
<organism evidence="11 12">
    <name type="scientific">Candidatus Neoehrlichia procyonis str. RAC413</name>
    <dbReference type="NCBI Taxonomy" id="1359163"/>
    <lineage>
        <taxon>Bacteria</taxon>
        <taxon>Pseudomonadati</taxon>
        <taxon>Pseudomonadota</taxon>
        <taxon>Alphaproteobacteria</taxon>
        <taxon>Rickettsiales</taxon>
        <taxon>Anaplasmataceae</taxon>
        <taxon>Candidatus Neoehrlichia</taxon>
    </lineage>
</organism>
<dbReference type="HAMAP" id="MF_00815">
    <property type="entry name" value="ATP_synth_gamma_bact"/>
    <property type="match status" value="1"/>
</dbReference>
<dbReference type="GO" id="GO:0016787">
    <property type="term" value="F:hydrolase activity"/>
    <property type="evidence" value="ECO:0007669"/>
    <property type="project" value="UniProtKB-KW"/>
</dbReference>
<dbReference type="AlphaFoldDB" id="A0A0F3NM62"/>
<evidence type="ECO:0000256" key="7">
    <source>
        <dbReference type="ARBA" id="ARBA00023136"/>
    </source>
</evidence>
<evidence type="ECO:0000256" key="9">
    <source>
        <dbReference type="ARBA" id="ARBA00023310"/>
    </source>
</evidence>
<gene>
    <name evidence="10 11" type="primary">atpG</name>
    <name evidence="11" type="ORF">NLO413_0239</name>
</gene>
<dbReference type="RefSeq" id="WP_045808708.1">
    <property type="nucleotide sequence ID" value="NZ_LANX01000001.1"/>
</dbReference>
<dbReference type="SUPFAM" id="SSF52943">
    <property type="entry name" value="ATP synthase (F1-ATPase), gamma subunit"/>
    <property type="match status" value="1"/>
</dbReference>
<keyword evidence="11" id="KW-0378">Hydrolase</keyword>
<dbReference type="PANTHER" id="PTHR11693:SF22">
    <property type="entry name" value="ATP SYNTHASE SUBUNIT GAMMA, MITOCHONDRIAL"/>
    <property type="match status" value="1"/>
</dbReference>
<proteinExistence type="inferred from homology"/>
<keyword evidence="8 10" id="KW-0139">CF(1)</keyword>